<feature type="transmembrane region" description="Helical" evidence="1">
    <location>
        <begin position="6"/>
        <end position="29"/>
    </location>
</feature>
<dbReference type="RefSeq" id="WP_162657022.1">
    <property type="nucleotide sequence ID" value="NZ_LR593887.1"/>
</dbReference>
<name>A0A6C2YKE2_9BACT</name>
<keyword evidence="1" id="KW-1133">Transmembrane helix</keyword>
<dbReference type="EMBL" id="LR586016">
    <property type="protein sequence ID" value="VIP01771.1"/>
    <property type="molecule type" value="Genomic_DNA"/>
</dbReference>
<evidence type="ECO:0000313" key="3">
    <source>
        <dbReference type="Proteomes" id="UP000464378"/>
    </source>
</evidence>
<dbReference type="Proteomes" id="UP000464378">
    <property type="component" value="Chromosome"/>
</dbReference>
<proteinExistence type="predicted"/>
<evidence type="ECO:0000313" key="2">
    <source>
        <dbReference type="EMBL" id="VIP01771.1"/>
    </source>
</evidence>
<keyword evidence="1" id="KW-0472">Membrane</keyword>
<keyword evidence="3" id="KW-1185">Reference proteome</keyword>
<feature type="transmembrane region" description="Helical" evidence="1">
    <location>
        <begin position="77"/>
        <end position="103"/>
    </location>
</feature>
<evidence type="ECO:0000256" key="1">
    <source>
        <dbReference type="SAM" id="Phobius"/>
    </source>
</evidence>
<organism evidence="2">
    <name type="scientific">Tuwongella immobilis</name>
    <dbReference type="NCBI Taxonomy" id="692036"/>
    <lineage>
        <taxon>Bacteria</taxon>
        <taxon>Pseudomonadati</taxon>
        <taxon>Planctomycetota</taxon>
        <taxon>Planctomycetia</taxon>
        <taxon>Gemmatales</taxon>
        <taxon>Gemmataceae</taxon>
        <taxon>Tuwongella</taxon>
    </lineage>
</organism>
<feature type="transmembrane region" description="Helical" evidence="1">
    <location>
        <begin position="36"/>
        <end position="57"/>
    </location>
</feature>
<keyword evidence="1" id="KW-0812">Transmembrane</keyword>
<reference evidence="2" key="1">
    <citation type="submission" date="2019-04" db="EMBL/GenBank/DDBJ databases">
        <authorList>
            <consortium name="Science for Life Laboratories"/>
        </authorList>
    </citation>
    <scope>NUCLEOTIDE SEQUENCE</scope>
    <source>
        <strain evidence="2">MBLW1</strain>
    </source>
</reference>
<dbReference type="KEGG" id="tim:GMBLW1_21890"/>
<gene>
    <name evidence="2" type="ORF">GMBLW1_21890</name>
</gene>
<sequence>MAKVVSITAALIIAAVAGTALTVGVYSAYWGPLEYALGAWALAAAAHLVWCGVYLLLDESVYEDAVESGFLAVSGSVGLYVFRFFGLLAISVAVSALVVHLVVRWVSPAKQKPAEPGAAPDRWGM</sequence>
<dbReference type="EMBL" id="LR593887">
    <property type="protein sequence ID" value="VTR99400.1"/>
    <property type="molecule type" value="Genomic_DNA"/>
</dbReference>
<dbReference type="AlphaFoldDB" id="A0A6C2YKE2"/>
<accession>A0A6C2YKE2</accession>
<dbReference type="InParanoid" id="A0A6C2YKE2"/>
<protein>
    <submittedName>
        <fullName evidence="2">Uncharacterized protein</fullName>
    </submittedName>
</protein>